<accession>A0A9D5Q8N4</accession>
<dbReference type="Gene3D" id="1.20.120.450">
    <property type="entry name" value="dinb family like domain"/>
    <property type="match status" value="1"/>
</dbReference>
<dbReference type="Pfam" id="PF12867">
    <property type="entry name" value="DinB_2"/>
    <property type="match status" value="1"/>
</dbReference>
<protein>
    <submittedName>
        <fullName evidence="2">DUF664 domain-containing protein</fullName>
    </submittedName>
</protein>
<dbReference type="AlphaFoldDB" id="A0A9D5Q8N4"/>
<sequence>MAHLLVEQLRFTRREFARCFAGVSADEGCIRVEQMNCLSWILGHLAEQEQRFWVVRAQGKDVVADLQSRVGPGQPASTPPLDEMWDAWHAIMAVADEYLETVTPAVLQTILPGEGGNPSPENVGTKLLKNIYHYWLHIGQAVLIRKLLGHPDLPQFVGEMSNAMYRPE</sequence>
<dbReference type="SUPFAM" id="SSF109854">
    <property type="entry name" value="DinB/YfiT-like putative metalloenzymes"/>
    <property type="match status" value="1"/>
</dbReference>
<organism evidence="2 3">
    <name type="scientific">candidate division KSB3 bacterium</name>
    <dbReference type="NCBI Taxonomy" id="2044937"/>
    <lineage>
        <taxon>Bacteria</taxon>
        <taxon>candidate division KSB3</taxon>
    </lineage>
</organism>
<reference evidence="2" key="1">
    <citation type="submission" date="2019-11" db="EMBL/GenBank/DDBJ databases">
        <title>Microbial mats filling the niche in hypersaline microbial mats.</title>
        <authorList>
            <person name="Wong H.L."/>
            <person name="Macleod F.I."/>
            <person name="White R.A. III"/>
            <person name="Burns B.P."/>
        </authorList>
    </citation>
    <scope>NUCLEOTIDE SEQUENCE</scope>
    <source>
        <strain evidence="2">Rbin_158</strain>
    </source>
</reference>
<proteinExistence type="predicted"/>
<evidence type="ECO:0000313" key="2">
    <source>
        <dbReference type="EMBL" id="MBD3327046.1"/>
    </source>
</evidence>
<gene>
    <name evidence="2" type="ORF">GF339_20840</name>
</gene>
<dbReference type="Proteomes" id="UP000649604">
    <property type="component" value="Unassembled WGS sequence"/>
</dbReference>
<dbReference type="InterPro" id="IPR034660">
    <property type="entry name" value="DinB/YfiT-like"/>
</dbReference>
<evidence type="ECO:0000259" key="1">
    <source>
        <dbReference type="Pfam" id="PF12867"/>
    </source>
</evidence>
<dbReference type="InterPro" id="IPR024775">
    <property type="entry name" value="DinB-like"/>
</dbReference>
<name>A0A9D5Q8N4_9BACT</name>
<feature type="domain" description="DinB-like" evidence="1">
    <location>
        <begin position="8"/>
        <end position="141"/>
    </location>
</feature>
<evidence type="ECO:0000313" key="3">
    <source>
        <dbReference type="Proteomes" id="UP000649604"/>
    </source>
</evidence>
<comment type="caution">
    <text evidence="2">The sequence shown here is derived from an EMBL/GenBank/DDBJ whole genome shotgun (WGS) entry which is preliminary data.</text>
</comment>
<dbReference type="EMBL" id="WJJP01000678">
    <property type="protein sequence ID" value="MBD3327046.1"/>
    <property type="molecule type" value="Genomic_DNA"/>
</dbReference>